<protein>
    <submittedName>
        <fullName evidence="1">Uncharacterized protein</fullName>
    </submittedName>
</protein>
<dbReference type="InterPro" id="IPR045468">
    <property type="entry name" value="DUF6496"/>
</dbReference>
<dbReference type="AlphaFoldDB" id="A0A6M3IYX2"/>
<dbReference type="EMBL" id="MT141474">
    <property type="protein sequence ID" value="QJA62538.1"/>
    <property type="molecule type" value="Genomic_DNA"/>
</dbReference>
<gene>
    <name evidence="1" type="ORF">MM415B00764_0004</name>
</gene>
<accession>A0A6M3IYX2</accession>
<evidence type="ECO:0000313" key="1">
    <source>
        <dbReference type="EMBL" id="QJA62538.1"/>
    </source>
</evidence>
<dbReference type="Pfam" id="PF20106">
    <property type="entry name" value="DUF6496"/>
    <property type="match status" value="1"/>
</dbReference>
<name>A0A6M3IYX2_9ZZZZ</name>
<organism evidence="1">
    <name type="scientific">viral metagenome</name>
    <dbReference type="NCBI Taxonomy" id="1070528"/>
    <lineage>
        <taxon>unclassified sequences</taxon>
        <taxon>metagenomes</taxon>
        <taxon>organismal metagenomes</taxon>
    </lineage>
</organism>
<proteinExistence type="predicted"/>
<reference evidence="1" key="1">
    <citation type="submission" date="2020-03" db="EMBL/GenBank/DDBJ databases">
        <title>The deep terrestrial virosphere.</title>
        <authorList>
            <person name="Holmfeldt K."/>
            <person name="Nilsson E."/>
            <person name="Simone D."/>
            <person name="Lopez-Fernandez M."/>
            <person name="Wu X."/>
            <person name="de Brujin I."/>
            <person name="Lundin D."/>
            <person name="Andersson A."/>
            <person name="Bertilsson S."/>
            <person name="Dopson M."/>
        </authorList>
    </citation>
    <scope>NUCLEOTIDE SEQUENCE</scope>
    <source>
        <strain evidence="1">MM415B00764</strain>
    </source>
</reference>
<sequence length="68" mass="7646">MPKLKPRTKKGKRAAVKGVMHEFKEGTLHSGSRMGPIVMEPDQAVAIAMHEAGIRQRPKKRTRKKART</sequence>